<keyword evidence="2" id="KW-1185">Reference proteome</keyword>
<sequence>MSGNIICKAVVKGSGSNIPLGLHMPSQAYYATPTAMDTCSQPSDVQCYFTTVIPNQTVTEQVAAVDRYMPVLITWNLKVQTGLNPPVVIKLLGIC</sequence>
<dbReference type="AlphaFoldDB" id="A0A8S0R4E7"/>
<name>A0A8S0R4E7_OLEEU</name>
<evidence type="ECO:0000313" key="2">
    <source>
        <dbReference type="Proteomes" id="UP000594638"/>
    </source>
</evidence>
<gene>
    <name evidence="1" type="ORF">OLEA9_A103311</name>
</gene>
<proteinExistence type="predicted"/>
<dbReference type="EMBL" id="CACTIH010002086">
    <property type="protein sequence ID" value="CAA2973143.1"/>
    <property type="molecule type" value="Genomic_DNA"/>
</dbReference>
<organism evidence="1 2">
    <name type="scientific">Olea europaea subsp. europaea</name>
    <dbReference type="NCBI Taxonomy" id="158383"/>
    <lineage>
        <taxon>Eukaryota</taxon>
        <taxon>Viridiplantae</taxon>
        <taxon>Streptophyta</taxon>
        <taxon>Embryophyta</taxon>
        <taxon>Tracheophyta</taxon>
        <taxon>Spermatophyta</taxon>
        <taxon>Magnoliopsida</taxon>
        <taxon>eudicotyledons</taxon>
        <taxon>Gunneridae</taxon>
        <taxon>Pentapetalae</taxon>
        <taxon>asterids</taxon>
        <taxon>lamiids</taxon>
        <taxon>Lamiales</taxon>
        <taxon>Oleaceae</taxon>
        <taxon>Oleeae</taxon>
        <taxon>Olea</taxon>
    </lineage>
</organism>
<comment type="caution">
    <text evidence="1">The sequence shown here is derived from an EMBL/GenBank/DDBJ whole genome shotgun (WGS) entry which is preliminary data.</text>
</comment>
<protein>
    <submittedName>
        <fullName evidence="1">Uncharacterized protein</fullName>
    </submittedName>
</protein>
<evidence type="ECO:0000313" key="1">
    <source>
        <dbReference type="EMBL" id="CAA2973143.1"/>
    </source>
</evidence>
<dbReference type="Gramene" id="OE9A103311T1">
    <property type="protein sequence ID" value="OE9A103311C1"/>
    <property type="gene ID" value="OE9A103311"/>
</dbReference>
<accession>A0A8S0R4E7</accession>
<reference evidence="1 2" key="1">
    <citation type="submission" date="2019-12" db="EMBL/GenBank/DDBJ databases">
        <authorList>
            <person name="Alioto T."/>
            <person name="Alioto T."/>
            <person name="Gomez Garrido J."/>
        </authorList>
    </citation>
    <scope>NUCLEOTIDE SEQUENCE [LARGE SCALE GENOMIC DNA]</scope>
</reference>
<dbReference type="Proteomes" id="UP000594638">
    <property type="component" value="Unassembled WGS sequence"/>
</dbReference>